<dbReference type="EMBL" id="MT079861">
    <property type="protein sequence ID" value="QNH92635.1"/>
    <property type="molecule type" value="Genomic_DNA"/>
</dbReference>
<dbReference type="AlphaFoldDB" id="A0A7G7YDR5"/>
<keyword evidence="1" id="KW-0496">Mitochondrion</keyword>
<name>A0A7G7YDR5_9APHY</name>
<proteinExistence type="predicted"/>
<evidence type="ECO:0000313" key="1">
    <source>
        <dbReference type="EMBL" id="QNH92635.1"/>
    </source>
</evidence>
<organism evidence="1">
    <name type="scientific">Wolfiporia cocos</name>
    <dbReference type="NCBI Taxonomy" id="81056"/>
    <lineage>
        <taxon>Eukaryota</taxon>
        <taxon>Fungi</taxon>
        <taxon>Dikarya</taxon>
        <taxon>Basidiomycota</taxon>
        <taxon>Agaricomycotina</taxon>
        <taxon>Agaricomycetes</taxon>
        <taxon>Polyporales</taxon>
        <taxon>Phaeolaceae</taxon>
        <taxon>Wolfiporia</taxon>
    </lineage>
</organism>
<reference evidence="1" key="1">
    <citation type="journal article" date="2020" name="Front. Microbiol.">
        <title>Characterization of Two Mitochondrial Genomes and Gene Expression Analysis Reveal Clues for Variations, Evolution, and Large-Sclerotium Formation in Medical Fungus Wolfiporia cocos.</title>
        <authorList>
            <person name="Chen M."/>
            <person name="Chen N."/>
            <person name="Wu T."/>
            <person name="Bian Y."/>
            <person name="Deng Y."/>
            <person name="Xu Z."/>
        </authorList>
    </citation>
    <scope>NUCLEOTIDE SEQUENCE</scope>
    <source>
        <strain evidence="1">BL16</strain>
    </source>
</reference>
<geneLocation type="mitochondrion" evidence="1"/>
<protein>
    <submittedName>
        <fullName evidence="1">Uncharacterized protein</fullName>
    </submittedName>
</protein>
<gene>
    <name evidence="1" type="primary">orf31</name>
</gene>
<accession>A0A7G7YDR5</accession>
<dbReference type="GeneID" id="59143142"/>
<sequence>MLMLLMEIQLALGNVGISEVISDLEVLYERLFGLLTGGIRKSISQSRLTLEERIYTGFDTEFRTLDNSSVNLLCCTTAIYSRLVFRIKGLSINTTIKNAPADYEAIAETL</sequence>
<dbReference type="RefSeq" id="YP_009926615.1">
    <property type="nucleotide sequence ID" value="NC_050681.1"/>
</dbReference>